<gene>
    <name evidence="1" type="ORF">VAMP_13n111</name>
</gene>
<proteinExistence type="predicted"/>
<evidence type="ECO:0000313" key="1">
    <source>
        <dbReference type="EMBL" id="MBS8121668.1"/>
    </source>
</evidence>
<reference evidence="1 2" key="1">
    <citation type="journal article" date="2021" name="Nat. Commun.">
        <title>Reductive evolution and unique predatory mode in the CPR bacterium Vampirococcus lugosii.</title>
        <authorList>
            <person name="Moreira D."/>
            <person name="Zivanovic Y."/>
            <person name="Lopez-Archilla A.I."/>
            <person name="Iniesto M."/>
            <person name="Lopez-Garcia P."/>
        </authorList>
    </citation>
    <scope>NUCLEOTIDE SEQUENCE [LARGE SCALE GENOMIC DNA]</scope>
    <source>
        <strain evidence="1">Chiprana</strain>
    </source>
</reference>
<evidence type="ECO:0000313" key="2">
    <source>
        <dbReference type="Proteomes" id="UP000680365"/>
    </source>
</evidence>
<organism evidence="1 2">
    <name type="scientific">Candidatus Vampirococcus lugosii</name>
    <dbReference type="NCBI Taxonomy" id="2789015"/>
    <lineage>
        <taxon>Bacteria</taxon>
        <taxon>Candidatus Absconditibacteriota</taxon>
        <taxon>Vampirococcus</taxon>
    </lineage>
</organism>
<dbReference type="Proteomes" id="UP000680365">
    <property type="component" value="Unassembled WGS sequence"/>
</dbReference>
<protein>
    <recommendedName>
        <fullName evidence="3">Magnesium transporter MgtE intracellular domain-containing protein</fullName>
    </recommendedName>
</protein>
<name>A0ABS5QKF9_9BACT</name>
<dbReference type="RefSeq" id="WP_213348430.1">
    <property type="nucleotide sequence ID" value="NZ_JAEDAM010000009.1"/>
</dbReference>
<keyword evidence="2" id="KW-1185">Reference proteome</keyword>
<accession>A0ABS5QKF9</accession>
<sequence>MNNYEKKQKIIEILEKDEDKKIYNFFVKNIDKISDEDIDDIYTSFTTDDKNKINEIIKKDNEKLSELILKLEEIDTKIIKKILQHKEENESQEDMENIENLFDKI</sequence>
<comment type="caution">
    <text evidence="1">The sequence shown here is derived from an EMBL/GenBank/DDBJ whole genome shotgun (WGS) entry which is preliminary data.</text>
</comment>
<dbReference type="EMBL" id="JAEDAM010000009">
    <property type="protein sequence ID" value="MBS8121668.1"/>
    <property type="molecule type" value="Genomic_DNA"/>
</dbReference>
<evidence type="ECO:0008006" key="3">
    <source>
        <dbReference type="Google" id="ProtNLM"/>
    </source>
</evidence>